<dbReference type="CDD" id="cd08760">
    <property type="entry name" value="Cyt_b561_FRRS1_like"/>
    <property type="match status" value="1"/>
</dbReference>
<feature type="transmembrane region" description="Helical" evidence="7">
    <location>
        <begin position="220"/>
        <end position="240"/>
    </location>
</feature>
<evidence type="ECO:0000256" key="6">
    <source>
        <dbReference type="ARBA" id="ARBA00023136"/>
    </source>
</evidence>
<dbReference type="EMBL" id="DF237111">
    <property type="protein sequence ID" value="GAQ83787.1"/>
    <property type="molecule type" value="Genomic_DNA"/>
</dbReference>
<organism evidence="9 10">
    <name type="scientific">Klebsormidium nitens</name>
    <name type="common">Green alga</name>
    <name type="synonym">Ulothrix nitens</name>
    <dbReference type="NCBI Taxonomy" id="105231"/>
    <lineage>
        <taxon>Eukaryota</taxon>
        <taxon>Viridiplantae</taxon>
        <taxon>Streptophyta</taxon>
        <taxon>Klebsormidiophyceae</taxon>
        <taxon>Klebsormidiales</taxon>
        <taxon>Klebsormidiaceae</taxon>
        <taxon>Klebsormidium</taxon>
    </lineage>
</organism>
<dbReference type="PANTHER" id="PTHR23130">
    <property type="entry name" value="CYTOCHROME B561 AND DOMON DOMAIN-CONTAINING PROTEIN"/>
    <property type="match status" value="1"/>
</dbReference>
<dbReference type="SMART" id="SM00665">
    <property type="entry name" value="B561"/>
    <property type="match status" value="1"/>
</dbReference>
<dbReference type="OMA" id="WNWYHYS"/>
<accession>A0A1Y1I4Z1</accession>
<keyword evidence="5 7" id="KW-1133">Transmembrane helix</keyword>
<evidence type="ECO:0000256" key="7">
    <source>
        <dbReference type="SAM" id="Phobius"/>
    </source>
</evidence>
<dbReference type="STRING" id="105231.A0A1Y1I4Z1"/>
<protein>
    <recommendedName>
        <fullName evidence="8">Cytochrome b561 domain-containing protein</fullName>
    </recommendedName>
</protein>
<proteinExistence type="predicted"/>
<dbReference type="Pfam" id="PF03188">
    <property type="entry name" value="Cytochrom_B561"/>
    <property type="match status" value="1"/>
</dbReference>
<dbReference type="GO" id="GO:0016020">
    <property type="term" value="C:membrane"/>
    <property type="evidence" value="ECO:0007669"/>
    <property type="project" value="UniProtKB-SubCell"/>
</dbReference>
<dbReference type="Proteomes" id="UP000054558">
    <property type="component" value="Unassembled WGS sequence"/>
</dbReference>
<feature type="domain" description="Cytochrome b561" evidence="8">
    <location>
        <begin position="81"/>
        <end position="270"/>
    </location>
</feature>
<evidence type="ECO:0000256" key="4">
    <source>
        <dbReference type="ARBA" id="ARBA00022982"/>
    </source>
</evidence>
<dbReference type="Gene3D" id="1.20.120.1770">
    <property type="match status" value="1"/>
</dbReference>
<sequence length="300" mass="33675">MIGSSVVAAFPTAGGIYSNKYFLAGKDEHLVTPGEGTLQLGADGILAEYSNGFLTMLFTLTLSKEQYAKADVIFARGPPGDETTGRIPQHSNYYKSTIDWAEGGPPEEEDDTFTQAHGFLMVLVWAVLFPAGIIAARFFRHLDPRWWNLHRGFQGVGVFFFVIAWLLGWKAEGKQEQGMLAHLAFAFLLPIMVIMQVLAAVFRPKKDAENRPKWNLYHHWVGRSAVVLAIVNIYVGLYIYEAESSAVAAFTFVWILVLIVFVGLEWYWRVRGPWSVGYSSPTEIDMQSLNGKQREGFLKL</sequence>
<keyword evidence="3 7" id="KW-0812">Transmembrane</keyword>
<keyword evidence="6 7" id="KW-0472">Membrane</keyword>
<keyword evidence="4" id="KW-0249">Electron transport</keyword>
<dbReference type="PANTHER" id="PTHR23130:SF171">
    <property type="entry name" value="OS01G0895300 PROTEIN"/>
    <property type="match status" value="1"/>
</dbReference>
<evidence type="ECO:0000313" key="9">
    <source>
        <dbReference type="EMBL" id="GAQ83787.1"/>
    </source>
</evidence>
<gene>
    <name evidence="9" type="ORF">KFL_001620050</name>
</gene>
<evidence type="ECO:0000256" key="3">
    <source>
        <dbReference type="ARBA" id="ARBA00022692"/>
    </source>
</evidence>
<evidence type="ECO:0000256" key="5">
    <source>
        <dbReference type="ARBA" id="ARBA00022989"/>
    </source>
</evidence>
<keyword evidence="10" id="KW-1185">Reference proteome</keyword>
<evidence type="ECO:0000313" key="10">
    <source>
        <dbReference type="Proteomes" id="UP000054558"/>
    </source>
</evidence>
<keyword evidence="2" id="KW-0813">Transport</keyword>
<reference evidence="9 10" key="1">
    <citation type="journal article" date="2014" name="Nat. Commun.">
        <title>Klebsormidium flaccidum genome reveals primary factors for plant terrestrial adaptation.</title>
        <authorList>
            <person name="Hori K."/>
            <person name="Maruyama F."/>
            <person name="Fujisawa T."/>
            <person name="Togashi T."/>
            <person name="Yamamoto N."/>
            <person name="Seo M."/>
            <person name="Sato S."/>
            <person name="Yamada T."/>
            <person name="Mori H."/>
            <person name="Tajima N."/>
            <person name="Moriyama T."/>
            <person name="Ikeuchi M."/>
            <person name="Watanabe M."/>
            <person name="Wada H."/>
            <person name="Kobayashi K."/>
            <person name="Saito M."/>
            <person name="Masuda T."/>
            <person name="Sasaki-Sekimoto Y."/>
            <person name="Mashiguchi K."/>
            <person name="Awai K."/>
            <person name="Shimojima M."/>
            <person name="Masuda S."/>
            <person name="Iwai M."/>
            <person name="Nobusawa T."/>
            <person name="Narise T."/>
            <person name="Kondo S."/>
            <person name="Saito H."/>
            <person name="Sato R."/>
            <person name="Murakawa M."/>
            <person name="Ihara Y."/>
            <person name="Oshima-Yamada Y."/>
            <person name="Ohtaka K."/>
            <person name="Satoh M."/>
            <person name="Sonobe K."/>
            <person name="Ishii M."/>
            <person name="Ohtani R."/>
            <person name="Kanamori-Sato M."/>
            <person name="Honoki R."/>
            <person name="Miyazaki D."/>
            <person name="Mochizuki H."/>
            <person name="Umetsu J."/>
            <person name="Higashi K."/>
            <person name="Shibata D."/>
            <person name="Kamiya Y."/>
            <person name="Sato N."/>
            <person name="Nakamura Y."/>
            <person name="Tabata S."/>
            <person name="Ida S."/>
            <person name="Kurokawa K."/>
            <person name="Ohta H."/>
        </authorList>
    </citation>
    <scope>NUCLEOTIDE SEQUENCE [LARGE SCALE GENOMIC DNA]</scope>
    <source>
        <strain evidence="9 10">NIES-2285</strain>
    </source>
</reference>
<comment type="subcellular location">
    <subcellularLocation>
        <location evidence="1">Membrane</location>
    </subcellularLocation>
</comment>
<evidence type="ECO:0000256" key="1">
    <source>
        <dbReference type="ARBA" id="ARBA00004370"/>
    </source>
</evidence>
<evidence type="ECO:0000256" key="2">
    <source>
        <dbReference type="ARBA" id="ARBA00022448"/>
    </source>
</evidence>
<name>A0A1Y1I4Z1_KLENI</name>
<evidence type="ECO:0000259" key="8">
    <source>
        <dbReference type="PROSITE" id="PS50939"/>
    </source>
</evidence>
<feature type="transmembrane region" description="Helical" evidence="7">
    <location>
        <begin position="246"/>
        <end position="268"/>
    </location>
</feature>
<dbReference type="OrthoDB" id="19261at2759"/>
<dbReference type="PROSITE" id="PS50939">
    <property type="entry name" value="CYTOCHROME_B561"/>
    <property type="match status" value="1"/>
</dbReference>
<feature type="transmembrane region" description="Helical" evidence="7">
    <location>
        <begin position="180"/>
        <end position="199"/>
    </location>
</feature>
<dbReference type="AlphaFoldDB" id="A0A1Y1I4Z1"/>
<feature type="transmembrane region" description="Helical" evidence="7">
    <location>
        <begin position="118"/>
        <end position="139"/>
    </location>
</feature>
<dbReference type="InterPro" id="IPR006593">
    <property type="entry name" value="Cyt_b561/ferric_Rdtase_TM"/>
</dbReference>
<feature type="transmembrane region" description="Helical" evidence="7">
    <location>
        <begin position="151"/>
        <end position="168"/>
    </location>
</feature>